<dbReference type="AlphaFoldDB" id="A0ABD2K8S1"/>
<keyword evidence="2" id="KW-1185">Reference proteome</keyword>
<sequence length="113" mass="13256">MGERQNGRAKQHLLPTRTVIGFSNLADIEMLSDLREGFVFSVPDFLHVEVDFTVKRTYYVLITNERRFAQRIGETEFVRWRWERPTTAGNIVTEPMIDDFCKIVYKAMLVTPE</sequence>
<organism evidence="1 2">
    <name type="scientific">Heterodera trifolii</name>
    <dbReference type="NCBI Taxonomy" id="157864"/>
    <lineage>
        <taxon>Eukaryota</taxon>
        <taxon>Metazoa</taxon>
        <taxon>Ecdysozoa</taxon>
        <taxon>Nematoda</taxon>
        <taxon>Chromadorea</taxon>
        <taxon>Rhabditida</taxon>
        <taxon>Tylenchina</taxon>
        <taxon>Tylenchomorpha</taxon>
        <taxon>Tylenchoidea</taxon>
        <taxon>Heteroderidae</taxon>
        <taxon>Heteroderinae</taxon>
        <taxon>Heterodera</taxon>
    </lineage>
</organism>
<accession>A0ABD2K8S1</accession>
<proteinExistence type="predicted"/>
<dbReference type="Proteomes" id="UP001620626">
    <property type="component" value="Unassembled WGS sequence"/>
</dbReference>
<dbReference type="EMBL" id="JBICBT010000818">
    <property type="protein sequence ID" value="KAL3099098.1"/>
    <property type="molecule type" value="Genomic_DNA"/>
</dbReference>
<comment type="caution">
    <text evidence="1">The sequence shown here is derived from an EMBL/GenBank/DDBJ whole genome shotgun (WGS) entry which is preliminary data.</text>
</comment>
<reference evidence="1 2" key="1">
    <citation type="submission" date="2024-10" db="EMBL/GenBank/DDBJ databases">
        <authorList>
            <person name="Kim D."/>
        </authorList>
    </citation>
    <scope>NUCLEOTIDE SEQUENCE [LARGE SCALE GENOMIC DNA]</scope>
    <source>
        <strain evidence="1">BH-2024</strain>
    </source>
</reference>
<evidence type="ECO:0000313" key="1">
    <source>
        <dbReference type="EMBL" id="KAL3099098.1"/>
    </source>
</evidence>
<protein>
    <submittedName>
        <fullName evidence="1">Uncharacterized protein</fullName>
    </submittedName>
</protein>
<name>A0ABD2K8S1_9BILA</name>
<evidence type="ECO:0000313" key="2">
    <source>
        <dbReference type="Proteomes" id="UP001620626"/>
    </source>
</evidence>
<gene>
    <name evidence="1" type="ORF">niasHT_025542</name>
</gene>